<name>A0ABN2QL29_9MICO</name>
<dbReference type="RefSeq" id="WP_170298535.1">
    <property type="nucleotide sequence ID" value="NZ_BAAAMK010000004.1"/>
</dbReference>
<evidence type="ECO:0000313" key="2">
    <source>
        <dbReference type="Proteomes" id="UP001499954"/>
    </source>
</evidence>
<reference evidence="1 2" key="1">
    <citation type="journal article" date="2019" name="Int. J. Syst. Evol. Microbiol.">
        <title>The Global Catalogue of Microorganisms (GCM) 10K type strain sequencing project: providing services to taxonomists for standard genome sequencing and annotation.</title>
        <authorList>
            <consortium name="The Broad Institute Genomics Platform"/>
            <consortium name="The Broad Institute Genome Sequencing Center for Infectious Disease"/>
            <person name="Wu L."/>
            <person name="Ma J."/>
        </authorList>
    </citation>
    <scope>NUCLEOTIDE SEQUENCE [LARGE SCALE GENOMIC DNA]</scope>
    <source>
        <strain evidence="1 2">JCM 13584</strain>
    </source>
</reference>
<protein>
    <submittedName>
        <fullName evidence="1">Uncharacterized protein</fullName>
    </submittedName>
</protein>
<accession>A0ABN2QL29</accession>
<evidence type="ECO:0000313" key="1">
    <source>
        <dbReference type="EMBL" id="GAA1954416.1"/>
    </source>
</evidence>
<dbReference type="Proteomes" id="UP001499954">
    <property type="component" value="Unassembled WGS sequence"/>
</dbReference>
<comment type="caution">
    <text evidence="1">The sequence shown here is derived from an EMBL/GenBank/DDBJ whole genome shotgun (WGS) entry which is preliminary data.</text>
</comment>
<proteinExistence type="predicted"/>
<keyword evidence="2" id="KW-1185">Reference proteome</keyword>
<dbReference type="EMBL" id="BAAAMK010000004">
    <property type="protein sequence ID" value="GAA1954416.1"/>
    <property type="molecule type" value="Genomic_DNA"/>
</dbReference>
<gene>
    <name evidence="1" type="ORF">GCM10009717_20380</name>
</gene>
<sequence length="55" mass="5954">MKWVKRIVLTLVVVFAAFYVITRPEEAANIVQGAFGAVFSATEAIGQFFSTLASS</sequence>
<organism evidence="1 2">
    <name type="scientific">Agromyces allii</name>
    <dbReference type="NCBI Taxonomy" id="393607"/>
    <lineage>
        <taxon>Bacteria</taxon>
        <taxon>Bacillati</taxon>
        <taxon>Actinomycetota</taxon>
        <taxon>Actinomycetes</taxon>
        <taxon>Micrococcales</taxon>
        <taxon>Microbacteriaceae</taxon>
        <taxon>Agromyces</taxon>
    </lineage>
</organism>